<evidence type="ECO:0000256" key="3">
    <source>
        <dbReference type="ARBA" id="ARBA00022679"/>
    </source>
</evidence>
<feature type="compositionally biased region" description="Basic and acidic residues" evidence="10">
    <location>
        <begin position="480"/>
        <end position="498"/>
    </location>
</feature>
<name>A0AA88TPX3_9TELE</name>
<evidence type="ECO:0000256" key="5">
    <source>
        <dbReference type="ARBA" id="ARBA00022968"/>
    </source>
</evidence>
<evidence type="ECO:0000256" key="7">
    <source>
        <dbReference type="ARBA" id="ARBA00023034"/>
    </source>
</evidence>
<keyword evidence="8" id="KW-0472">Membrane</keyword>
<dbReference type="Gene3D" id="3.90.550.10">
    <property type="entry name" value="Spore Coat Polysaccharide Biosynthesis Protein SpsA, Chain A"/>
    <property type="match status" value="1"/>
</dbReference>
<dbReference type="InterPro" id="IPR011658">
    <property type="entry name" value="PA14_dom"/>
</dbReference>
<comment type="catalytic activity">
    <reaction evidence="9">
        <text>an N-acetyl-beta-D-glucosaminyl derivative + UDP-N-acetyl-alpha-D-galactosamine = an N-acetyl-beta-D-galactosaminyl-(1-&gt;4)-N-acetyl-beta-D-glucosaminyl derivative + UDP + H(+)</text>
        <dbReference type="Rhea" id="RHEA:20493"/>
        <dbReference type="ChEBI" id="CHEBI:15378"/>
        <dbReference type="ChEBI" id="CHEBI:58223"/>
        <dbReference type="ChEBI" id="CHEBI:61631"/>
        <dbReference type="ChEBI" id="CHEBI:67138"/>
        <dbReference type="ChEBI" id="CHEBI:138027"/>
        <dbReference type="EC" id="2.4.1.244"/>
    </reaction>
</comment>
<organism evidence="12 13">
    <name type="scientific">Cirrhinus molitorella</name>
    <name type="common">mud carp</name>
    <dbReference type="NCBI Taxonomy" id="172907"/>
    <lineage>
        <taxon>Eukaryota</taxon>
        <taxon>Metazoa</taxon>
        <taxon>Chordata</taxon>
        <taxon>Craniata</taxon>
        <taxon>Vertebrata</taxon>
        <taxon>Euteleostomi</taxon>
        <taxon>Actinopterygii</taxon>
        <taxon>Neopterygii</taxon>
        <taxon>Teleostei</taxon>
        <taxon>Ostariophysi</taxon>
        <taxon>Cypriniformes</taxon>
        <taxon>Cyprinidae</taxon>
        <taxon>Labeoninae</taxon>
        <taxon>Labeonini</taxon>
        <taxon>Cirrhinus</taxon>
    </lineage>
</organism>
<dbReference type="PANTHER" id="PTHR12369">
    <property type="entry name" value="CHONDROITIN SYNTHASE"/>
    <property type="match status" value="1"/>
</dbReference>
<evidence type="ECO:0000256" key="4">
    <source>
        <dbReference type="ARBA" id="ARBA00022692"/>
    </source>
</evidence>
<keyword evidence="3 9" id="KW-0808">Transferase</keyword>
<dbReference type="PROSITE" id="PS51820">
    <property type="entry name" value="PA14"/>
    <property type="match status" value="1"/>
</dbReference>
<dbReference type="InterPro" id="IPR037524">
    <property type="entry name" value="PA14/GLEYA"/>
</dbReference>
<accession>A0AA88TPX3</accession>
<proteinExistence type="inferred from homology"/>
<dbReference type="InterPro" id="IPR029044">
    <property type="entry name" value="Nucleotide-diphossugar_trans"/>
</dbReference>
<dbReference type="EC" id="2.4.1.244" evidence="9"/>
<evidence type="ECO:0000259" key="11">
    <source>
        <dbReference type="PROSITE" id="PS51820"/>
    </source>
</evidence>
<dbReference type="GO" id="GO:0033842">
    <property type="term" value="F:N-acetyl-beta-glucosaminyl-derivative 4-beta-N-acetylgalactosaminyltransferase activity"/>
    <property type="evidence" value="ECO:0007669"/>
    <property type="project" value="UniProtKB-EC"/>
</dbReference>
<feature type="region of interest" description="Disordered" evidence="10">
    <location>
        <begin position="462"/>
        <end position="533"/>
    </location>
</feature>
<dbReference type="InterPro" id="IPR051227">
    <property type="entry name" value="CS_glycosyltransferase"/>
</dbReference>
<evidence type="ECO:0000256" key="9">
    <source>
        <dbReference type="RuleBase" id="RU364016"/>
    </source>
</evidence>
<keyword evidence="13" id="KW-1185">Reference proteome</keyword>
<keyword evidence="6" id="KW-1133">Transmembrane helix</keyword>
<feature type="domain" description="PA14" evidence="11">
    <location>
        <begin position="78"/>
        <end position="247"/>
    </location>
</feature>
<keyword evidence="5 9" id="KW-0735">Signal-anchor</keyword>
<dbReference type="EMBL" id="JAUYZG010000011">
    <property type="protein sequence ID" value="KAK2894471.1"/>
    <property type="molecule type" value="Genomic_DNA"/>
</dbReference>
<evidence type="ECO:0000256" key="10">
    <source>
        <dbReference type="SAM" id="MobiDB-lite"/>
    </source>
</evidence>
<dbReference type="GO" id="GO:0032580">
    <property type="term" value="C:Golgi cisterna membrane"/>
    <property type="evidence" value="ECO:0007669"/>
    <property type="project" value="UniProtKB-SubCell"/>
</dbReference>
<dbReference type="PANTHER" id="PTHR12369:SF15">
    <property type="entry name" value="BETA-1,4-N-ACETYLGALACTOSAMINYLTRANSFERASE 3"/>
    <property type="match status" value="1"/>
</dbReference>
<protein>
    <recommendedName>
        <fullName evidence="9">Beta-1,4-N-acetylgalactosaminyltransferase</fullName>
        <ecNumber evidence="9">2.4.1.244</ecNumber>
    </recommendedName>
</protein>
<dbReference type="Proteomes" id="UP001187343">
    <property type="component" value="Unassembled WGS sequence"/>
</dbReference>
<keyword evidence="4" id="KW-0812">Transmembrane</keyword>
<evidence type="ECO:0000256" key="2">
    <source>
        <dbReference type="ARBA" id="ARBA00009239"/>
    </source>
</evidence>
<feature type="region of interest" description="Disordered" evidence="10">
    <location>
        <begin position="708"/>
        <end position="728"/>
    </location>
</feature>
<gene>
    <name evidence="12" type="ORF">Q8A67_011700</name>
</gene>
<dbReference type="SUPFAM" id="SSF53448">
    <property type="entry name" value="Nucleotide-diphospho-sugar transferases"/>
    <property type="match status" value="1"/>
</dbReference>
<comment type="function">
    <text evidence="9">Transfers N-acetylgalactosamine (GalNAc) from UDP-GalNAc to N-acetylglucosamine-beta-benzyl with a beta-1,4-linkage to form N,N'-diacetyllactosediamine, GalNAc-beta-1,4-GlcNAc structures in N-linked glycans and probably O-linked glycans.</text>
</comment>
<dbReference type="AlphaFoldDB" id="A0AA88TPX3"/>
<dbReference type="Pfam" id="PF05679">
    <property type="entry name" value="CHGN"/>
    <property type="match status" value="1"/>
</dbReference>
<dbReference type="SMART" id="SM00758">
    <property type="entry name" value="PA14"/>
    <property type="match status" value="1"/>
</dbReference>
<comment type="caution">
    <text evidence="12">The sequence shown here is derived from an EMBL/GenBank/DDBJ whole genome shotgun (WGS) entry which is preliminary data.</text>
</comment>
<keyword evidence="7 9" id="KW-0333">Golgi apparatus</keyword>
<sequence>MRLNFFPVRKFKRNGRYIVFGAVLMVVLLAAYLEFMATSEWSSTGISAHSESVAWAKAASRHAAHISDDKHDTWKQKNTQQTWRVEYKGMANLHVFEDWCGTSIAQLRKNIHYPLYPHNHTTVKKLAVSPSWTNYGLRIFGYLHPYTDGDFLFAVASDDNSEFWLSDDDNPDNLKLRAYVGKTGREWTAPGEYGKYASQISDLIPLQKNNKYFFELIHKQNDQGTDHVEVAWQVKQIGNRFSIIDSKFISLYTNESSLKTADVSHIPQTIASHVTVPQRLSQALPHGADMLRADPRDSFHQVPLLDRVRLQGVLPDCIYNPSYIIKGYPLMRYQGLQFVHLTYVYPNDYTRLTHMEGDNKCFYRGNPYYLDRYGFSNYIQLDLPENEELAFKYKGDGIQGRAVNQGRDEDEGFQKAGKYEEKQMKEMERNKGLPDYGDDFDDYRMDRRRNLFSVQKHGRIRKRREGVDLNNRIQQMDQDNQPREIQKPPGEPENHPEEPQQQPKKKRKRRRPEQNLQDQHKLQIPPSEVKNYDLGKEKESLQFQNDVMEKIPDQQISGPDPREDRLRFQNDVVEKIPDQKNPGTAQREDRLKSVVKHQQDQSLNRDGRIDHHLHKAKYRNSSDGNLNLVAVGNGNIPMEIIQEDNELKQRSVTNPAMFDEIQKEHHNLVNRMGNQKVYLGEHVDKAPKNSLDEVKVKKTKLKNTADELPSLNGHEVKPEPMKRPKNIRHPKHKADGAVHVLQDHPEKAVVEDNIIIQHKNVSQHLQITQKPHQNSLYNENNERKGLVNEAPSNKEYNGHLDAVNEARNGKEIKKNAIHIEEVEDGGDEEDTWGNQGFSEEEEYDLINRAVFDTEVKWSQTFRVKPLDLEALRSDWIDLKCNVSGNLLLEESEALSVVEAFMKKLNKKYPRQFSLERIVNIEKKPDYNRGSRYLLELDLLEASGRHLRLVQYIFVKRIEDWGSHRKQKTQDAELKLCAPYSFYWKPTATVHFIIPVKNQARWVQQFISDMEEMYRTTGDQNFNVIITDFESSDMNIEQALQNSYLPRYQYLRLSGNFERSAGLQAGIDLITDDHSIVFLCDLHIHFPPGFTDTVRKHCVEKHMAFAPIVMRLNCGATPLEPDGYWEVNGFGLLGIYKSDLDSIGGMNTKEFTDRWGGEDWELLDRILQGGLEVERLYLRNFFHYFHSKRGMWNRQMLRNT</sequence>
<evidence type="ECO:0000313" key="12">
    <source>
        <dbReference type="EMBL" id="KAK2894471.1"/>
    </source>
</evidence>
<comment type="similarity">
    <text evidence="2 9">Belongs to the chondroitin N-acetylgalactosaminyltransferase family.</text>
</comment>
<evidence type="ECO:0000256" key="8">
    <source>
        <dbReference type="ARBA" id="ARBA00023136"/>
    </source>
</evidence>
<dbReference type="InterPro" id="IPR008428">
    <property type="entry name" value="Chond_GalNAc"/>
</dbReference>
<reference evidence="12" key="1">
    <citation type="submission" date="2023-08" db="EMBL/GenBank/DDBJ databases">
        <title>Chromosome-level Genome Assembly of mud carp (Cirrhinus molitorella).</title>
        <authorList>
            <person name="Liu H."/>
        </authorList>
    </citation>
    <scope>NUCLEOTIDE SEQUENCE</scope>
    <source>
        <strain evidence="12">Prfri</strain>
        <tissue evidence="12">Muscle</tissue>
    </source>
</reference>
<comment type="subcellular location">
    <subcellularLocation>
        <location evidence="1 9">Golgi apparatus</location>
        <location evidence="1 9">Golgi stack membrane</location>
        <topology evidence="1 9">Single-pass type II membrane protein</topology>
    </subcellularLocation>
</comment>
<evidence type="ECO:0000256" key="6">
    <source>
        <dbReference type="ARBA" id="ARBA00022989"/>
    </source>
</evidence>
<evidence type="ECO:0000313" key="13">
    <source>
        <dbReference type="Proteomes" id="UP001187343"/>
    </source>
</evidence>
<evidence type="ECO:0000256" key="1">
    <source>
        <dbReference type="ARBA" id="ARBA00004447"/>
    </source>
</evidence>